<dbReference type="SUPFAM" id="SSF51395">
    <property type="entry name" value="FMN-linked oxidoreductases"/>
    <property type="match status" value="1"/>
</dbReference>
<dbReference type="Pfam" id="PF01070">
    <property type="entry name" value="FMN_dh"/>
    <property type="match status" value="1"/>
</dbReference>
<comment type="similarity">
    <text evidence="11">Belongs to the IPP isomerase type 2 family.</text>
</comment>
<comment type="caution">
    <text evidence="11">Lacks conserved residue(s) required for the propagation of feature annotation.</text>
</comment>
<evidence type="ECO:0000256" key="4">
    <source>
        <dbReference type="ARBA" id="ARBA00022643"/>
    </source>
</evidence>
<evidence type="ECO:0000256" key="10">
    <source>
        <dbReference type="ARBA" id="ARBA00025810"/>
    </source>
</evidence>
<comment type="catalytic activity">
    <reaction evidence="11">
        <text>isopentenyl diphosphate = dimethylallyl diphosphate</text>
        <dbReference type="Rhea" id="RHEA:23284"/>
        <dbReference type="ChEBI" id="CHEBI:57623"/>
        <dbReference type="ChEBI" id="CHEBI:128769"/>
        <dbReference type="EC" id="5.3.3.2"/>
    </reaction>
</comment>
<comment type="cofactor">
    <cofactor evidence="11">
        <name>NADPH</name>
        <dbReference type="ChEBI" id="CHEBI:57783"/>
    </cofactor>
</comment>
<keyword evidence="14" id="KW-1185">Reference proteome</keyword>
<reference evidence="13" key="1">
    <citation type="journal article" date="2016" name="Genome Announc.">
        <title>Draft Genome Sequence of the Syntrophic Lactate-Degrading Bacterium Tepidanaerobacter syntrophicus JLT.</title>
        <authorList>
            <person name="Matsuura N."/>
            <person name="Ohashi A."/>
            <person name="Tourlousse D.M."/>
            <person name="Sekiguchi Y."/>
        </authorList>
    </citation>
    <scope>NUCLEOTIDE SEQUENCE [LARGE SCALE GENOMIC DNA]</scope>
    <source>
        <strain evidence="13">JL</strain>
    </source>
</reference>
<keyword evidence="6 11" id="KW-0460">Magnesium</keyword>
<dbReference type="EC" id="5.3.3.2" evidence="11"/>
<dbReference type="GO" id="GO:0010181">
    <property type="term" value="F:FMN binding"/>
    <property type="evidence" value="ECO:0007669"/>
    <property type="project" value="UniProtKB-UniRule"/>
</dbReference>
<keyword evidence="9 11" id="KW-0413">Isomerase</keyword>
<feature type="binding site" evidence="11">
    <location>
        <position position="220"/>
    </location>
    <ligand>
        <name>FMN</name>
        <dbReference type="ChEBI" id="CHEBI:58210"/>
    </ligand>
</feature>
<proteinExistence type="inferred from homology"/>
<feature type="binding site" evidence="11">
    <location>
        <position position="128"/>
    </location>
    <ligand>
        <name>FMN</name>
        <dbReference type="ChEBI" id="CHEBI:58210"/>
    </ligand>
</feature>
<feature type="binding site" evidence="11">
    <location>
        <position position="159"/>
    </location>
    <ligand>
        <name>Mg(2+)</name>
        <dbReference type="ChEBI" id="CHEBI:18420"/>
    </ligand>
</feature>
<keyword evidence="2 11" id="KW-0963">Cytoplasm</keyword>
<comment type="function">
    <text evidence="11">Involved in the biosynthesis of isoprenoids. Catalyzes the 1,3-allylic rearrangement of the homoallylic substrate isopentenyl (IPP) to its allylic isomer, dimethylallyl diphosphate (DMAPP).</text>
</comment>
<evidence type="ECO:0000256" key="3">
    <source>
        <dbReference type="ARBA" id="ARBA00022630"/>
    </source>
</evidence>
<dbReference type="Gene3D" id="3.20.20.70">
    <property type="entry name" value="Aldolase class I"/>
    <property type="match status" value="1"/>
</dbReference>
<feature type="binding site" evidence="11">
    <location>
        <begin position="12"/>
        <end position="13"/>
    </location>
    <ligand>
        <name>substrate</name>
    </ligand>
</feature>
<dbReference type="GO" id="GO:0005737">
    <property type="term" value="C:cytoplasm"/>
    <property type="evidence" value="ECO:0007669"/>
    <property type="project" value="UniProtKB-SubCell"/>
</dbReference>
<keyword evidence="3 11" id="KW-0285">Flavoprotein</keyword>
<gene>
    <name evidence="11" type="primary">fni</name>
    <name evidence="13" type="ORF">TSYNT_9421</name>
</gene>
<keyword evidence="5 11" id="KW-0479">Metal-binding</keyword>
<dbReference type="GO" id="GO:0016491">
    <property type="term" value="F:oxidoreductase activity"/>
    <property type="evidence" value="ECO:0007669"/>
    <property type="project" value="InterPro"/>
</dbReference>
<dbReference type="GO" id="GO:0070402">
    <property type="term" value="F:NADPH binding"/>
    <property type="evidence" value="ECO:0007669"/>
    <property type="project" value="UniProtKB-UniRule"/>
</dbReference>
<dbReference type="CDD" id="cd02811">
    <property type="entry name" value="IDI-2_FMN"/>
    <property type="match status" value="1"/>
</dbReference>
<feature type="binding site" evidence="11">
    <location>
        <begin position="69"/>
        <end position="71"/>
    </location>
    <ligand>
        <name>FMN</name>
        <dbReference type="ChEBI" id="CHEBI:58210"/>
    </ligand>
</feature>
<evidence type="ECO:0000313" key="13">
    <source>
        <dbReference type="EMBL" id="GAQ26162.1"/>
    </source>
</evidence>
<evidence type="ECO:0000313" key="14">
    <source>
        <dbReference type="Proteomes" id="UP000062160"/>
    </source>
</evidence>
<organism evidence="13">
    <name type="scientific">Tepidanaerobacter syntrophicus</name>
    <dbReference type="NCBI Taxonomy" id="224999"/>
    <lineage>
        <taxon>Bacteria</taxon>
        <taxon>Bacillati</taxon>
        <taxon>Bacillota</taxon>
        <taxon>Clostridia</taxon>
        <taxon>Thermosediminibacterales</taxon>
        <taxon>Tepidanaerobacteraceae</taxon>
        <taxon>Tepidanaerobacter</taxon>
    </lineage>
</organism>
<dbReference type="GO" id="GO:0004452">
    <property type="term" value="F:isopentenyl-diphosphate delta-isomerase activity"/>
    <property type="evidence" value="ECO:0007669"/>
    <property type="project" value="UniProtKB-UniRule"/>
</dbReference>
<dbReference type="STRING" id="224999.GCA_001485475_02201"/>
<comment type="cofactor">
    <cofactor evidence="11">
        <name>Mg(2+)</name>
        <dbReference type="ChEBI" id="CHEBI:18420"/>
    </cofactor>
</comment>
<dbReference type="PANTHER" id="PTHR43665">
    <property type="entry name" value="ISOPENTENYL-DIPHOSPHATE DELTA-ISOMERASE"/>
    <property type="match status" value="1"/>
</dbReference>
<dbReference type="PIRSF" id="PIRSF003314">
    <property type="entry name" value="IPP_isomerase"/>
    <property type="match status" value="1"/>
</dbReference>
<dbReference type="EMBL" id="DF977003">
    <property type="protein sequence ID" value="GAQ26162.1"/>
    <property type="molecule type" value="Genomic_DNA"/>
</dbReference>
<feature type="binding site" evidence="11">
    <location>
        <position position="190"/>
    </location>
    <ligand>
        <name>FMN</name>
        <dbReference type="ChEBI" id="CHEBI:58210"/>
    </ligand>
</feature>
<dbReference type="InterPro" id="IPR000262">
    <property type="entry name" value="FMN-dep_DH"/>
</dbReference>
<protein>
    <recommendedName>
        <fullName evidence="11">Isopentenyl-diphosphate delta-isomerase</fullName>
        <shortName evidence="11">IPP isomerase</shortName>
        <ecNumber evidence="11">5.3.3.2</ecNumber>
    </recommendedName>
    <alternativeName>
        <fullName evidence="11">Isopentenyl diphosphate:dimethylallyl diphosphate isomerase</fullName>
    </alternativeName>
    <alternativeName>
        <fullName evidence="11">Isopentenyl pyrophosphate isomerase</fullName>
    </alternativeName>
    <alternativeName>
        <fullName evidence="11">Type 2 isopentenyl diphosphate isomerase</fullName>
        <shortName evidence="11">IDI-2</shortName>
    </alternativeName>
</protein>
<feature type="binding site" evidence="11">
    <location>
        <position position="158"/>
    </location>
    <ligand>
        <name>substrate</name>
    </ligand>
</feature>
<dbReference type="AlphaFoldDB" id="A0A0U9HH08"/>
<feature type="binding site" evidence="11">
    <location>
        <position position="215"/>
    </location>
    <ligand>
        <name>FMN</name>
        <dbReference type="ChEBI" id="CHEBI:58210"/>
    </ligand>
</feature>
<feature type="binding site" evidence="11">
    <location>
        <begin position="288"/>
        <end position="289"/>
    </location>
    <ligand>
        <name>FMN</name>
        <dbReference type="ChEBI" id="CHEBI:58210"/>
    </ligand>
</feature>
<feature type="binding site" evidence="11">
    <location>
        <begin position="99"/>
        <end position="101"/>
    </location>
    <ligand>
        <name>substrate</name>
    </ligand>
</feature>
<keyword evidence="7 11" id="KW-0521">NADP</keyword>
<comment type="subunit">
    <text evidence="10 11">Homooctamer. Dimer of tetramers.</text>
</comment>
<dbReference type="InterPro" id="IPR013785">
    <property type="entry name" value="Aldolase_TIM"/>
</dbReference>
<keyword evidence="8 11" id="KW-0414">Isoprene biosynthesis</keyword>
<evidence type="ECO:0000256" key="8">
    <source>
        <dbReference type="ARBA" id="ARBA00023229"/>
    </source>
</evidence>
<evidence type="ECO:0000256" key="5">
    <source>
        <dbReference type="ARBA" id="ARBA00022723"/>
    </source>
</evidence>
<evidence type="ECO:0000259" key="12">
    <source>
        <dbReference type="Pfam" id="PF01070"/>
    </source>
</evidence>
<evidence type="ECO:0000256" key="6">
    <source>
        <dbReference type="ARBA" id="ARBA00022842"/>
    </source>
</evidence>
<evidence type="ECO:0000256" key="2">
    <source>
        <dbReference type="ARBA" id="ARBA00022490"/>
    </source>
</evidence>
<evidence type="ECO:0000256" key="11">
    <source>
        <dbReference type="HAMAP-Rule" id="MF_00354"/>
    </source>
</evidence>
<evidence type="ECO:0000256" key="7">
    <source>
        <dbReference type="ARBA" id="ARBA00022857"/>
    </source>
</evidence>
<name>A0A0U9HH08_9FIRM</name>
<dbReference type="NCBIfam" id="TIGR02151">
    <property type="entry name" value="IPP_isom_2"/>
    <property type="match status" value="1"/>
</dbReference>
<dbReference type="PANTHER" id="PTHR43665:SF1">
    <property type="entry name" value="ISOPENTENYL-DIPHOSPHATE DELTA-ISOMERASE"/>
    <property type="match status" value="1"/>
</dbReference>
<dbReference type="HAMAP" id="MF_00354">
    <property type="entry name" value="Idi_2"/>
    <property type="match status" value="1"/>
</dbReference>
<dbReference type="Proteomes" id="UP000062160">
    <property type="component" value="Unassembled WGS sequence"/>
</dbReference>
<accession>A0A0U9HH08</accession>
<feature type="binding site" evidence="11">
    <location>
        <begin position="267"/>
        <end position="269"/>
    </location>
    <ligand>
        <name>FMN</name>
        <dbReference type="ChEBI" id="CHEBI:58210"/>
    </ligand>
</feature>
<dbReference type="InterPro" id="IPR011179">
    <property type="entry name" value="IPdP_isomerase"/>
</dbReference>
<feature type="domain" description="FMN-dependent dehydrogenase" evidence="12">
    <location>
        <begin position="172"/>
        <end position="332"/>
    </location>
</feature>
<feature type="binding site" evidence="11">
    <location>
        <position position="99"/>
    </location>
    <ligand>
        <name>FMN</name>
        <dbReference type="ChEBI" id="CHEBI:58210"/>
    </ligand>
</feature>
<comment type="cofactor">
    <cofactor evidence="1 11">
        <name>FMN</name>
        <dbReference type="ChEBI" id="CHEBI:58210"/>
    </cofactor>
</comment>
<evidence type="ECO:0000256" key="9">
    <source>
        <dbReference type="ARBA" id="ARBA00023235"/>
    </source>
</evidence>
<dbReference type="GO" id="GO:0000287">
    <property type="term" value="F:magnesium ion binding"/>
    <property type="evidence" value="ECO:0007669"/>
    <property type="project" value="UniProtKB-UniRule"/>
</dbReference>
<evidence type="ECO:0000256" key="1">
    <source>
        <dbReference type="ARBA" id="ARBA00001917"/>
    </source>
</evidence>
<sequence>MDIMDEHKRKQRKDEHIKYGMLLEKKLKRNAFDDITILHNCLSEVDMESIDISTKLQSINLENPIIINAITGGTSQGKIINGKLAGIAKKLKVAMAVGSQKIALNNKDAVDSFKIVRKINPDGVVFANLSADSSVEEAKSAIEMIKADAIQLHLNVPQEVVMKEGQKKFTGLIDNIANLVQNIDIPIIVKEVGFGIAKEEALILAESGVKIIDVSGKGGTNFIEIEGRRGKSQASYHLRNWGIPTPISLIETIDATQDKVDVISSGGLKNGVDAAKSLALGAKAVGFAGYFLHILLSKGSLALEKYIIEIQKEIKYVMAMSGARNLEELKQRPVIINGKTYHWLKYRGIKT</sequence>
<keyword evidence="4 11" id="KW-0288">FMN</keyword>
<dbReference type="GO" id="GO:0008299">
    <property type="term" value="P:isoprenoid biosynthetic process"/>
    <property type="evidence" value="ECO:0007669"/>
    <property type="project" value="UniProtKB-UniRule"/>
</dbReference>
<comment type="subcellular location">
    <subcellularLocation>
        <location evidence="11">Cytoplasm</location>
    </subcellularLocation>
</comment>